<evidence type="ECO:0008006" key="3">
    <source>
        <dbReference type="Google" id="ProtNLM"/>
    </source>
</evidence>
<dbReference type="Proteomes" id="UP001180453">
    <property type="component" value="Unassembled WGS sequence"/>
</dbReference>
<sequence length="89" mass="10035">MSSSFIVEILARKRAELDELERFACSPAYERLLDEVRTFATRDPEPWLVDWLMAPAFGMGARPLDIAARRGGVDLLVDQLRRIVNGVCA</sequence>
<dbReference type="RefSeq" id="WP_310265184.1">
    <property type="nucleotide sequence ID" value="NZ_JAVDXU010000002.1"/>
</dbReference>
<evidence type="ECO:0000313" key="2">
    <source>
        <dbReference type="Proteomes" id="UP001180453"/>
    </source>
</evidence>
<accession>A0ABU1YLX8</accession>
<proteinExistence type="predicted"/>
<name>A0ABU1YLX8_ROSSA</name>
<dbReference type="EMBL" id="JAVDXU010000002">
    <property type="protein sequence ID" value="MDR7269869.1"/>
    <property type="molecule type" value="Genomic_DNA"/>
</dbReference>
<comment type="caution">
    <text evidence="1">The sequence shown here is derived from an EMBL/GenBank/DDBJ whole genome shotgun (WGS) entry which is preliminary data.</text>
</comment>
<reference evidence="1 2" key="1">
    <citation type="submission" date="2023-07" db="EMBL/GenBank/DDBJ databases">
        <title>Sorghum-associated microbial communities from plants grown in Nebraska, USA.</title>
        <authorList>
            <person name="Schachtman D."/>
        </authorList>
    </citation>
    <scope>NUCLEOTIDE SEQUENCE [LARGE SCALE GENOMIC DNA]</scope>
    <source>
        <strain evidence="1 2">BE314</strain>
    </source>
</reference>
<gene>
    <name evidence="1" type="ORF">J2X20_002527</name>
</gene>
<evidence type="ECO:0000313" key="1">
    <source>
        <dbReference type="EMBL" id="MDR7269869.1"/>
    </source>
</evidence>
<keyword evidence="2" id="KW-1185">Reference proteome</keyword>
<protein>
    <recommendedName>
        <fullName evidence="3">Antitoxin Xre/MbcA/ParS-like toxin-binding domain-containing protein</fullName>
    </recommendedName>
</protein>
<organism evidence="1 2">
    <name type="scientific">Roseateles saccharophilus</name>
    <name type="common">Pseudomonas saccharophila</name>
    <dbReference type="NCBI Taxonomy" id="304"/>
    <lineage>
        <taxon>Bacteria</taxon>
        <taxon>Pseudomonadati</taxon>
        <taxon>Pseudomonadota</taxon>
        <taxon>Betaproteobacteria</taxon>
        <taxon>Burkholderiales</taxon>
        <taxon>Sphaerotilaceae</taxon>
        <taxon>Roseateles</taxon>
    </lineage>
</organism>